<dbReference type="PANTHER" id="PTHR35372:SF2">
    <property type="entry name" value="SF3 HELICASE DOMAIN-CONTAINING PROTEIN"/>
    <property type="match status" value="1"/>
</dbReference>
<dbReference type="InterPro" id="IPR045455">
    <property type="entry name" value="NrS-1_pol-like_helicase"/>
</dbReference>
<feature type="domain" description="SF3 helicase" evidence="4">
    <location>
        <begin position="184"/>
        <end position="339"/>
    </location>
</feature>
<name>A0AAW4X1W5_9FIRM</name>
<dbReference type="NCBIfam" id="TIGR01613">
    <property type="entry name" value="primase_Cterm"/>
    <property type="match status" value="1"/>
</dbReference>
<dbReference type="InterPro" id="IPR006500">
    <property type="entry name" value="Helicase_put_C_phage/plasmid"/>
</dbReference>
<dbReference type="SUPFAM" id="SSF52540">
    <property type="entry name" value="P-loop containing nucleoside triphosphate hydrolases"/>
    <property type="match status" value="1"/>
</dbReference>
<evidence type="ECO:0000256" key="3">
    <source>
        <dbReference type="ARBA" id="ARBA00022840"/>
    </source>
</evidence>
<dbReference type="Pfam" id="PF19263">
    <property type="entry name" value="DUF5906"/>
    <property type="match status" value="1"/>
</dbReference>
<dbReference type="InterPro" id="IPR014818">
    <property type="entry name" value="Phage/plasmid_primase_P4_C"/>
</dbReference>
<keyword evidence="2" id="KW-0378">Hydrolase</keyword>
<evidence type="ECO:0000256" key="2">
    <source>
        <dbReference type="ARBA" id="ARBA00022801"/>
    </source>
</evidence>
<evidence type="ECO:0000259" key="4">
    <source>
        <dbReference type="PROSITE" id="PS51206"/>
    </source>
</evidence>
<dbReference type="Pfam" id="PF08706">
    <property type="entry name" value="D5_N"/>
    <property type="match status" value="1"/>
</dbReference>
<proteinExistence type="predicted"/>
<sequence>MSKSTAIKGKSFDYRSKLINEIKSVKKLTFNPRDIGLKVLKYLSEDKGIKYKYVTKKQLFMRYENGVWKEEYVKKKGCYLRKVVTDFLADISYRFNRRSKVNEVVRNIMHEVSDVSKNDDVFDPANQPKRLINFKNLIFDAVNQKKLPHDSKHHLIYQLPVDYSDKAECPLWEKTLKEWINDEDTILFLQEFIGYMMTTYNCTHKFVIFYGGGSNGKSVFLNIVESLLGDSYHSMGLKRFTERTRWTAHDLVGKLANICSDIDYVKFKYTGLIKKLSGGDSVEAEIKGGETYNYEPIIKLLFSANKLPEAKNLTHGFYRRLEIVNFPNKFSPNMENYDPQLTSKLKTELPGIARWAINGLIRFLENGKQFTISDTMRIDLLNYMDQKNVFSEFLEEFVVETDDPDDYIVSRNLYNIYKDWAERNNLDVKTIGKLTSYIKDNKIGLSEQDSSNYGAKVKNIDGKSKRCYIGIKLKKQK</sequence>
<dbReference type="InterPro" id="IPR027417">
    <property type="entry name" value="P-loop_NTPase"/>
</dbReference>
<keyword evidence="3" id="KW-0067">ATP-binding</keyword>
<evidence type="ECO:0000313" key="6">
    <source>
        <dbReference type="Proteomes" id="UP001199296"/>
    </source>
</evidence>
<dbReference type="GO" id="GO:0005524">
    <property type="term" value="F:ATP binding"/>
    <property type="evidence" value="ECO:0007669"/>
    <property type="project" value="UniProtKB-KW"/>
</dbReference>
<keyword evidence="1" id="KW-0547">Nucleotide-binding</keyword>
<comment type="caution">
    <text evidence="5">The sequence shown here is derived from an EMBL/GenBank/DDBJ whole genome shotgun (WGS) entry which is preliminary data.</text>
</comment>
<dbReference type="Proteomes" id="UP001199296">
    <property type="component" value="Unassembled WGS sequence"/>
</dbReference>
<accession>A0AAW4X1W5</accession>
<dbReference type="InterPro" id="IPR014015">
    <property type="entry name" value="Helicase_SF3_DNA-vir"/>
</dbReference>
<dbReference type="PANTHER" id="PTHR35372">
    <property type="entry name" value="ATP BINDING PROTEIN-RELATED"/>
    <property type="match status" value="1"/>
</dbReference>
<dbReference type="SMART" id="SM00885">
    <property type="entry name" value="D5_N"/>
    <property type="match status" value="1"/>
</dbReference>
<dbReference type="Gene3D" id="3.40.50.300">
    <property type="entry name" value="P-loop containing nucleotide triphosphate hydrolases"/>
    <property type="match status" value="1"/>
</dbReference>
<evidence type="ECO:0000313" key="5">
    <source>
        <dbReference type="EMBL" id="MCC3145795.1"/>
    </source>
</evidence>
<gene>
    <name evidence="5" type="ORF">LJ207_10710</name>
</gene>
<keyword evidence="6" id="KW-1185">Reference proteome</keyword>
<dbReference type="AlphaFoldDB" id="A0AAW4X1W5"/>
<reference evidence="5 6" key="1">
    <citation type="submission" date="2021-10" db="EMBL/GenBank/DDBJ databases">
        <authorList>
            <person name="Grouzdev D.S."/>
            <person name="Pantiukh K.S."/>
            <person name="Krutkina M.S."/>
        </authorList>
    </citation>
    <scope>NUCLEOTIDE SEQUENCE [LARGE SCALE GENOMIC DNA]</scope>
    <source>
        <strain evidence="5 6">Z-7514</strain>
    </source>
</reference>
<dbReference type="InterPro" id="IPR051620">
    <property type="entry name" value="ORF904-like_C"/>
</dbReference>
<evidence type="ECO:0000256" key="1">
    <source>
        <dbReference type="ARBA" id="ARBA00022741"/>
    </source>
</evidence>
<dbReference type="PROSITE" id="PS51206">
    <property type="entry name" value="SF3_HELICASE_1"/>
    <property type="match status" value="1"/>
</dbReference>
<dbReference type="EMBL" id="JAJFAT010000017">
    <property type="protein sequence ID" value="MCC3145795.1"/>
    <property type="molecule type" value="Genomic_DNA"/>
</dbReference>
<dbReference type="RefSeq" id="WP_229346495.1">
    <property type="nucleotide sequence ID" value="NZ_JAJFAT010000017.1"/>
</dbReference>
<dbReference type="GO" id="GO:0016787">
    <property type="term" value="F:hydrolase activity"/>
    <property type="evidence" value="ECO:0007669"/>
    <property type="project" value="UniProtKB-KW"/>
</dbReference>
<protein>
    <submittedName>
        <fullName evidence="5">Phage/plasmid primase, P4 family</fullName>
    </submittedName>
</protein>
<organism evidence="5 6">
    <name type="scientific">Halanaerobium polyolivorans</name>
    <dbReference type="NCBI Taxonomy" id="2886943"/>
    <lineage>
        <taxon>Bacteria</taxon>
        <taxon>Bacillati</taxon>
        <taxon>Bacillota</taxon>
        <taxon>Clostridia</taxon>
        <taxon>Halanaerobiales</taxon>
        <taxon>Halanaerobiaceae</taxon>
        <taxon>Halanaerobium</taxon>
    </lineage>
</organism>